<protein>
    <submittedName>
        <fullName evidence="3">Uncharacterized protein</fullName>
    </submittedName>
</protein>
<gene>
    <name evidence="3" type="ORF">PACLA_8A085629</name>
</gene>
<feature type="region of interest" description="Disordered" evidence="1">
    <location>
        <begin position="293"/>
        <end position="321"/>
    </location>
</feature>
<feature type="compositionally biased region" description="Pro residues" evidence="1">
    <location>
        <begin position="447"/>
        <end position="467"/>
    </location>
</feature>
<feature type="region of interest" description="Disordered" evidence="1">
    <location>
        <begin position="335"/>
        <end position="398"/>
    </location>
</feature>
<organism evidence="3 4">
    <name type="scientific">Paramuricea clavata</name>
    <name type="common">Red gorgonian</name>
    <name type="synonym">Violescent sea-whip</name>
    <dbReference type="NCBI Taxonomy" id="317549"/>
    <lineage>
        <taxon>Eukaryota</taxon>
        <taxon>Metazoa</taxon>
        <taxon>Cnidaria</taxon>
        <taxon>Anthozoa</taxon>
        <taxon>Octocorallia</taxon>
        <taxon>Malacalcyonacea</taxon>
        <taxon>Plexauridae</taxon>
        <taxon>Paramuricea</taxon>
    </lineage>
</organism>
<dbReference type="Proteomes" id="UP001152795">
    <property type="component" value="Unassembled WGS sequence"/>
</dbReference>
<feature type="chain" id="PRO_5043826109" evidence="2">
    <location>
        <begin position="20"/>
        <end position="661"/>
    </location>
</feature>
<feature type="region of interest" description="Disordered" evidence="1">
    <location>
        <begin position="412"/>
        <end position="480"/>
    </location>
</feature>
<sequence>MPSNFIISIYEQLVVLVCASVIGDSFTNTLPTNDVKSRFSNGNSPTCRIGHSPDNTETLPHIICHCHPNMPSITKGHNSVLQRLTNAVNCGTYTVDEVVPGAPGINRPDLVITENNKVTIIDVMHPFENDDSALTSAALRKEEKYNYLIDHFGTLNKQAKVFGFVVGLLGGWFPGNERRHYTNCHKGVSLIISAKCSICPKKFPEARGAGVHCKCAHNIGTNDSFPCSPTPVMSYVALDDESNNTTLTPSRKRRRQSSRLLAELDTSMSCPASSPSINSTSCISDTFDIPPPLQPFTPLSQSLTPSLNSIPPQPNFPTVGTASATHIDSIMSQHILPSPRIPHGPNSKSHLPGMINLDPESDPAPPSPPKPSASHPLPDTLPPSNSNSPSAAPSEPIPEAEVSFVGPTNAENCVQHRAPHPMSSNADTSDTAVSLSGDTAEDIFFPPTLPNPPPYPNPESSCQPPPTTNLIPPSNNTSDPIQRFHDKWSVVFSDSDNWPKFSDNCSVPVSNNRHPLRYNPIEARRLQSLYRISKKRAARKVINDNKPPYAGSVEDAENFFTNMFSAKFCDRDGIKRGLNDFVPSGPSDNHLGDHVSPSEVLKKLHSLSNSAPGKDRVEYRHLRTVDPKCEVLVAIFNRCMDENDVPAEWKESVTIFNSQKG</sequence>
<keyword evidence="2" id="KW-0732">Signal</keyword>
<feature type="compositionally biased region" description="Pro residues" evidence="1">
    <location>
        <begin position="362"/>
        <end position="371"/>
    </location>
</feature>
<dbReference type="PROSITE" id="PS00028">
    <property type="entry name" value="ZINC_FINGER_C2H2_1"/>
    <property type="match status" value="1"/>
</dbReference>
<evidence type="ECO:0000256" key="2">
    <source>
        <dbReference type="SAM" id="SignalP"/>
    </source>
</evidence>
<feature type="compositionally biased region" description="Polar residues" evidence="1">
    <location>
        <begin position="297"/>
        <end position="321"/>
    </location>
</feature>
<evidence type="ECO:0000313" key="4">
    <source>
        <dbReference type="Proteomes" id="UP001152795"/>
    </source>
</evidence>
<reference evidence="3" key="1">
    <citation type="submission" date="2020-04" db="EMBL/GenBank/DDBJ databases">
        <authorList>
            <person name="Alioto T."/>
            <person name="Alioto T."/>
            <person name="Gomez Garrido J."/>
        </authorList>
    </citation>
    <scope>NUCLEOTIDE SEQUENCE</scope>
    <source>
        <strain evidence="3">A484AB</strain>
    </source>
</reference>
<feature type="compositionally biased region" description="Polar residues" evidence="1">
    <location>
        <begin position="422"/>
        <end position="437"/>
    </location>
</feature>
<evidence type="ECO:0000313" key="3">
    <source>
        <dbReference type="EMBL" id="CAB4020187.1"/>
    </source>
</evidence>
<proteinExistence type="predicted"/>
<accession>A0A7D9IZS9</accession>
<comment type="caution">
    <text evidence="3">The sequence shown here is derived from an EMBL/GenBank/DDBJ whole genome shotgun (WGS) entry which is preliminary data.</text>
</comment>
<feature type="compositionally biased region" description="Polar residues" evidence="1">
    <location>
        <begin position="468"/>
        <end position="480"/>
    </location>
</feature>
<dbReference type="OrthoDB" id="9902985at2759"/>
<feature type="signal peptide" evidence="2">
    <location>
        <begin position="1"/>
        <end position="19"/>
    </location>
</feature>
<feature type="compositionally biased region" description="Low complexity" evidence="1">
    <location>
        <begin position="372"/>
        <end position="398"/>
    </location>
</feature>
<evidence type="ECO:0000256" key="1">
    <source>
        <dbReference type="SAM" id="MobiDB-lite"/>
    </source>
</evidence>
<dbReference type="AlphaFoldDB" id="A0A7D9IZS9"/>
<dbReference type="EMBL" id="CACRXK020010826">
    <property type="protein sequence ID" value="CAB4020187.1"/>
    <property type="molecule type" value="Genomic_DNA"/>
</dbReference>
<dbReference type="InterPro" id="IPR013087">
    <property type="entry name" value="Znf_C2H2_type"/>
</dbReference>
<keyword evidence="4" id="KW-1185">Reference proteome</keyword>
<name>A0A7D9IZS9_PARCT</name>